<dbReference type="AlphaFoldDB" id="A0A518DTX1"/>
<dbReference type="OrthoDB" id="9803598at2"/>
<keyword evidence="3" id="KW-0808">Transferase</keyword>
<dbReference type="GO" id="GO:0000162">
    <property type="term" value="P:L-tryptophan biosynthetic process"/>
    <property type="evidence" value="ECO:0007669"/>
    <property type="project" value="TreeGrafter"/>
</dbReference>
<feature type="domain" description="Chorismate-utilising enzyme C-terminal" evidence="1">
    <location>
        <begin position="208"/>
        <end position="461"/>
    </location>
</feature>
<evidence type="ECO:0000313" key="4">
    <source>
        <dbReference type="Proteomes" id="UP000317648"/>
    </source>
</evidence>
<dbReference type="PRINTS" id="PR00095">
    <property type="entry name" value="ANTSNTHASEI"/>
</dbReference>
<dbReference type="GO" id="GO:0046820">
    <property type="term" value="F:4-amino-4-deoxychorismate synthase activity"/>
    <property type="evidence" value="ECO:0007669"/>
    <property type="project" value="UniProtKB-EC"/>
</dbReference>
<sequence length="474" mass="52455">MTDTIPAREPLTLRLPPRTLAHEVFEKMASLPYCLFLDSALQAGELGRYSFIAADPFEVLTCESPKNAFLQLRQFLGLYAARHLPGLPPFQGGAAGLFGYDLNRGIEKILPTRHDEFQTPAMVVGLYDLVIAFDHQTEEGWIISHGFPETDPDRQKRRAEMRLAEVLERLESPAEKPVRRSLPSLPAERLAPQFPVGPLPELTSNFSADAYLAAVARAVEYIHAGDIFQVNLSHRLLYPLREDPLTLYARLRQCNPGTFGGYFDFGTGQILSASPERYLRVFDRQAEARPIKGTRQRLPGAVADLFAGDDLAASEKDLAENVMIVDLLRNDLSRVCRPDSVQVTQLCRLEAYRYVHHLVSAVQGELQEPYDALDLAAQAFPGGSITGAPKVRAMEIIAELEPTARGPYCGSLGYLGFDGWLDLSILIRTMTASQGWLQIPVGGGVVAQSTPQNEYEETWHKAAGMLHALDGMQP</sequence>
<keyword evidence="4" id="KW-1185">Reference proteome</keyword>
<dbReference type="EC" id="2.6.1.85" evidence="3"/>
<dbReference type="InterPro" id="IPR005801">
    <property type="entry name" value="ADC_synthase"/>
</dbReference>
<dbReference type="PANTHER" id="PTHR11236:SF50">
    <property type="entry name" value="AMINODEOXYCHORISMATE SYNTHASE COMPONENT 1"/>
    <property type="match status" value="1"/>
</dbReference>
<evidence type="ECO:0000313" key="3">
    <source>
        <dbReference type="EMBL" id="QDU95285.1"/>
    </source>
</evidence>
<feature type="domain" description="Anthranilate synthase component I N-terminal" evidence="2">
    <location>
        <begin position="22"/>
        <end position="139"/>
    </location>
</feature>
<reference evidence="3 4" key="1">
    <citation type="submission" date="2019-02" db="EMBL/GenBank/DDBJ databases">
        <title>Deep-cultivation of Planctomycetes and their phenomic and genomic characterization uncovers novel biology.</title>
        <authorList>
            <person name="Wiegand S."/>
            <person name="Jogler M."/>
            <person name="Boedeker C."/>
            <person name="Pinto D."/>
            <person name="Vollmers J."/>
            <person name="Rivas-Marin E."/>
            <person name="Kohn T."/>
            <person name="Peeters S.H."/>
            <person name="Heuer A."/>
            <person name="Rast P."/>
            <person name="Oberbeckmann S."/>
            <person name="Bunk B."/>
            <person name="Jeske O."/>
            <person name="Meyerdierks A."/>
            <person name="Storesund J.E."/>
            <person name="Kallscheuer N."/>
            <person name="Luecker S."/>
            <person name="Lage O.M."/>
            <person name="Pohl T."/>
            <person name="Merkel B.J."/>
            <person name="Hornburger P."/>
            <person name="Mueller R.-W."/>
            <person name="Bruemmer F."/>
            <person name="Labrenz M."/>
            <person name="Spormann A.M."/>
            <person name="Op den Camp H."/>
            <person name="Overmann J."/>
            <person name="Amann R."/>
            <person name="Jetten M.S.M."/>
            <person name="Mascher T."/>
            <person name="Medema M.H."/>
            <person name="Devos D.P."/>
            <person name="Kaster A.-K."/>
            <person name="Ovreas L."/>
            <person name="Rohde M."/>
            <person name="Galperin M.Y."/>
            <person name="Jogler C."/>
        </authorList>
    </citation>
    <scope>NUCLEOTIDE SEQUENCE [LARGE SCALE GENOMIC DNA]</scope>
    <source>
        <strain evidence="3 4">Pla85_3_4</strain>
    </source>
</reference>
<dbReference type="SUPFAM" id="SSF56322">
    <property type="entry name" value="ADC synthase"/>
    <property type="match status" value="1"/>
</dbReference>
<dbReference type="EMBL" id="CP036433">
    <property type="protein sequence ID" value="QDU95285.1"/>
    <property type="molecule type" value="Genomic_DNA"/>
</dbReference>
<dbReference type="Gene3D" id="3.60.120.10">
    <property type="entry name" value="Anthranilate synthase"/>
    <property type="match status" value="1"/>
</dbReference>
<dbReference type="InterPro" id="IPR019999">
    <property type="entry name" value="Anth_synth_I-like"/>
</dbReference>
<dbReference type="InterPro" id="IPR015890">
    <property type="entry name" value="Chorismate_C"/>
</dbReference>
<dbReference type="InterPro" id="IPR006805">
    <property type="entry name" value="Anth_synth_I_N"/>
</dbReference>
<dbReference type="Pfam" id="PF00425">
    <property type="entry name" value="Chorismate_bind"/>
    <property type="match status" value="1"/>
</dbReference>
<protein>
    <submittedName>
        <fullName evidence="3">Aminodeoxychorismate synthase component 1</fullName>
        <ecNumber evidence="3">2.6.1.85</ecNumber>
    </submittedName>
</protein>
<evidence type="ECO:0000259" key="2">
    <source>
        <dbReference type="Pfam" id="PF04715"/>
    </source>
</evidence>
<organism evidence="3 4">
    <name type="scientific">Lignipirellula cremea</name>
    <dbReference type="NCBI Taxonomy" id="2528010"/>
    <lineage>
        <taxon>Bacteria</taxon>
        <taxon>Pseudomonadati</taxon>
        <taxon>Planctomycetota</taxon>
        <taxon>Planctomycetia</taxon>
        <taxon>Pirellulales</taxon>
        <taxon>Pirellulaceae</taxon>
        <taxon>Lignipirellula</taxon>
    </lineage>
</organism>
<keyword evidence="3" id="KW-0032">Aminotransferase</keyword>
<dbReference type="Proteomes" id="UP000317648">
    <property type="component" value="Chromosome"/>
</dbReference>
<dbReference type="RefSeq" id="WP_145054043.1">
    <property type="nucleotide sequence ID" value="NZ_CP036433.1"/>
</dbReference>
<gene>
    <name evidence="3" type="primary">pabB</name>
    <name evidence="3" type="ORF">Pla8534_31000</name>
</gene>
<name>A0A518DTX1_9BACT</name>
<dbReference type="Pfam" id="PF04715">
    <property type="entry name" value="Anth_synt_I_N"/>
    <property type="match status" value="1"/>
</dbReference>
<dbReference type="PANTHER" id="PTHR11236">
    <property type="entry name" value="AMINOBENZOATE/ANTHRANILATE SYNTHASE"/>
    <property type="match status" value="1"/>
</dbReference>
<dbReference type="KEGG" id="lcre:Pla8534_31000"/>
<accession>A0A518DTX1</accession>
<proteinExistence type="predicted"/>
<evidence type="ECO:0000259" key="1">
    <source>
        <dbReference type="Pfam" id="PF00425"/>
    </source>
</evidence>